<evidence type="ECO:0000313" key="2">
    <source>
        <dbReference type="Proteomes" id="UP000663722"/>
    </source>
</evidence>
<evidence type="ECO:0000313" key="1">
    <source>
        <dbReference type="EMBL" id="QTA87375.1"/>
    </source>
</evidence>
<proteinExistence type="predicted"/>
<keyword evidence="2" id="KW-1185">Reference proteome</keyword>
<organism evidence="1 2">
    <name type="scientific">Desulfonema magnum</name>
    <dbReference type="NCBI Taxonomy" id="45655"/>
    <lineage>
        <taxon>Bacteria</taxon>
        <taxon>Pseudomonadati</taxon>
        <taxon>Thermodesulfobacteriota</taxon>
        <taxon>Desulfobacteria</taxon>
        <taxon>Desulfobacterales</taxon>
        <taxon>Desulfococcaceae</taxon>
        <taxon>Desulfonema</taxon>
    </lineage>
</organism>
<name>A0A975GN42_9BACT</name>
<dbReference type="Proteomes" id="UP000663722">
    <property type="component" value="Chromosome"/>
</dbReference>
<gene>
    <name evidence="1" type="ORF">dnm_034080</name>
</gene>
<dbReference type="EMBL" id="CP061800">
    <property type="protein sequence ID" value="QTA87375.1"/>
    <property type="molecule type" value="Genomic_DNA"/>
</dbReference>
<protein>
    <submittedName>
        <fullName evidence="1">Uncharacterized protein</fullName>
    </submittedName>
</protein>
<dbReference type="KEGG" id="dmm:dnm_034080"/>
<reference evidence="1" key="1">
    <citation type="journal article" date="2021" name="Microb. Physiol.">
        <title>Proteogenomic Insights into the Physiology of Marine, Sulfate-Reducing, Filamentous Desulfonema limicola and Desulfonema magnum.</title>
        <authorList>
            <person name="Schnaars V."/>
            <person name="Wohlbrand L."/>
            <person name="Scheve S."/>
            <person name="Hinrichs C."/>
            <person name="Reinhardt R."/>
            <person name="Rabus R."/>
        </authorList>
    </citation>
    <scope>NUCLEOTIDE SEQUENCE</scope>
    <source>
        <strain evidence="1">4be13</strain>
    </source>
</reference>
<sequence length="68" mass="7477">MINSQLSSSIKYQVSIILIITDLGEGRPDPVRAAYLQRQVRYASAGLCRPDMMNATNMPPPRGFVGLP</sequence>
<dbReference type="AlphaFoldDB" id="A0A975GN42"/>
<accession>A0A975GN42</accession>